<accession>A0ABD2KKG5</accession>
<keyword evidence="1" id="KW-0812">Transmembrane</keyword>
<evidence type="ECO:0000313" key="3">
    <source>
        <dbReference type="Proteomes" id="UP001620645"/>
    </source>
</evidence>
<name>A0ABD2KKG5_HETSC</name>
<keyword evidence="1" id="KW-1133">Transmembrane helix</keyword>
<feature type="transmembrane region" description="Helical" evidence="1">
    <location>
        <begin position="41"/>
        <end position="58"/>
    </location>
</feature>
<dbReference type="AlphaFoldDB" id="A0ABD2KKG5"/>
<dbReference type="Proteomes" id="UP001620645">
    <property type="component" value="Unassembled WGS sequence"/>
</dbReference>
<feature type="transmembrane region" description="Helical" evidence="1">
    <location>
        <begin position="177"/>
        <end position="200"/>
    </location>
</feature>
<protein>
    <submittedName>
        <fullName evidence="2">Uncharacterized protein</fullName>
    </submittedName>
</protein>
<feature type="transmembrane region" description="Helical" evidence="1">
    <location>
        <begin position="112"/>
        <end position="133"/>
    </location>
</feature>
<dbReference type="EMBL" id="JBICCN010000015">
    <property type="protein sequence ID" value="KAL3103424.1"/>
    <property type="molecule type" value="Genomic_DNA"/>
</dbReference>
<feature type="transmembrane region" description="Helical" evidence="1">
    <location>
        <begin position="79"/>
        <end position="100"/>
    </location>
</feature>
<comment type="caution">
    <text evidence="2">The sequence shown here is derived from an EMBL/GenBank/DDBJ whole genome shotgun (WGS) entry which is preliminary data.</text>
</comment>
<feature type="transmembrane region" description="Helical" evidence="1">
    <location>
        <begin position="145"/>
        <end position="165"/>
    </location>
</feature>
<sequence length="315" mass="35945">MYFCEDESFGLFDDRKQQHIANGSFPKTTIPRLSRCFQETVLLLLPALFLLLFSPLLLRSIHKSVNSPLIFKSPTTLRICICAFLILNVLSQLAVHFFAVPPFAPSNSTKPFFRLFSLSFFALSLVFVLFLLISYKKHGLVTSGVLFNFWLLLSVCGLSQFAWAIEQLFVQKAEANYALVVLSILYYIAVLLELFLSCFADTPSNLIYTKKACPEGRVSFLNQITFWWFNGMARLGHQRPLEMDDLWDLLEEDQSEYLLEKFEKIRAKQLKAHGEKHAEENGTKVKLFPTDGAAEKELLQISSTRGSVIFNSTKI</sequence>
<organism evidence="2 3">
    <name type="scientific">Heterodera schachtii</name>
    <name type="common">Sugarbeet cyst nematode worm</name>
    <name type="synonym">Tylenchus schachtii</name>
    <dbReference type="NCBI Taxonomy" id="97005"/>
    <lineage>
        <taxon>Eukaryota</taxon>
        <taxon>Metazoa</taxon>
        <taxon>Ecdysozoa</taxon>
        <taxon>Nematoda</taxon>
        <taxon>Chromadorea</taxon>
        <taxon>Rhabditida</taxon>
        <taxon>Tylenchina</taxon>
        <taxon>Tylenchomorpha</taxon>
        <taxon>Tylenchoidea</taxon>
        <taxon>Heteroderidae</taxon>
        <taxon>Heteroderinae</taxon>
        <taxon>Heterodera</taxon>
    </lineage>
</organism>
<reference evidence="2 3" key="1">
    <citation type="submission" date="2024-10" db="EMBL/GenBank/DDBJ databases">
        <authorList>
            <person name="Kim D."/>
        </authorList>
    </citation>
    <scope>NUCLEOTIDE SEQUENCE [LARGE SCALE GENOMIC DNA]</scope>
    <source>
        <strain evidence="2">Taebaek</strain>
    </source>
</reference>
<evidence type="ECO:0000313" key="2">
    <source>
        <dbReference type="EMBL" id="KAL3103424.1"/>
    </source>
</evidence>
<keyword evidence="3" id="KW-1185">Reference proteome</keyword>
<gene>
    <name evidence="2" type="ORF">niasHS_002610</name>
</gene>
<evidence type="ECO:0000256" key="1">
    <source>
        <dbReference type="SAM" id="Phobius"/>
    </source>
</evidence>
<proteinExistence type="predicted"/>
<keyword evidence="1" id="KW-0472">Membrane</keyword>